<gene>
    <name evidence="1" type="ORF">BDCR2A_01048</name>
</gene>
<name>W6THC0_9SPIR</name>
<sequence length="53" mass="6020">MNKLEIEMKSLISKVQGQSNSYEAYKAIVSSILHMKDSLKIVQSSTDKNGPWY</sequence>
<dbReference type="PATRIC" id="fig|1432657.3.peg.1034"/>
<keyword evidence="1" id="KW-0449">Lipoprotein</keyword>
<accession>W6THC0</accession>
<evidence type="ECO:0000313" key="2">
    <source>
        <dbReference type="Proteomes" id="UP000019148"/>
    </source>
</evidence>
<reference evidence="1 2" key="1">
    <citation type="submission" date="2013-12" db="EMBL/GenBank/DDBJ databases">
        <title>Comparative genomics of relapsing fever spirochetes.</title>
        <authorList>
            <person name="Schwan T.G."/>
            <person name="Raffel S.J."/>
            <person name="Porcella S.F."/>
        </authorList>
    </citation>
    <scope>NUCLEOTIDE SEQUENCE [LARGE SCALE GENOMIC DNA]</scope>
    <source>
        <strain evidence="1 2">CR2A</strain>
    </source>
</reference>
<evidence type="ECO:0000313" key="1">
    <source>
        <dbReference type="EMBL" id="ETZ17853.1"/>
    </source>
</evidence>
<dbReference type="EMBL" id="AZIT01000002">
    <property type="protein sequence ID" value="ETZ17853.1"/>
    <property type="molecule type" value="Genomic_DNA"/>
</dbReference>
<proteinExistence type="predicted"/>
<comment type="caution">
    <text evidence="1">The sequence shown here is derived from an EMBL/GenBank/DDBJ whole genome shotgun (WGS) entry which is preliminary data.</text>
</comment>
<dbReference type="Proteomes" id="UP000019148">
    <property type="component" value="Unassembled WGS sequence"/>
</dbReference>
<organism evidence="1 2">
    <name type="scientific">Borrelia duttonii CR2A</name>
    <dbReference type="NCBI Taxonomy" id="1432657"/>
    <lineage>
        <taxon>Bacteria</taxon>
        <taxon>Pseudomonadati</taxon>
        <taxon>Spirochaetota</taxon>
        <taxon>Spirochaetia</taxon>
        <taxon>Spirochaetales</taxon>
        <taxon>Borreliaceae</taxon>
        <taxon>Borrelia</taxon>
    </lineage>
</organism>
<dbReference type="AlphaFoldDB" id="W6THC0"/>
<protein>
    <submittedName>
        <fullName evidence="1">Fibronectin-binding lipoprotein</fullName>
    </submittedName>
</protein>